<evidence type="ECO:0000313" key="1">
    <source>
        <dbReference type="EMBL" id="KAI3821392.1"/>
    </source>
</evidence>
<dbReference type="EMBL" id="CM042020">
    <property type="protein sequence ID" value="KAI3821392.1"/>
    <property type="molecule type" value="Genomic_DNA"/>
</dbReference>
<proteinExistence type="predicted"/>
<sequence length="862" mass="96583">MTDINNPDDKFSPYHNLTAYLTKGKKSEGFDDMIDFLCQSKIHFALTVNPTIYIPHMEDFWNTAVYSTEQGIPQIKAKVVGKDIIISEATLQKHLQLQDEGAAISYPKEEYMRTFVSIGYTGNQNEYTIEKALMGPPWKYPCNTLLQCISHKRSGWHQVSSTLAFAVHGINVPLLSTMVNIQSTQGDSSAIPADTDPTPSTSNPKQQAASIAQTHVQTTKDAQVQKSLTSFLDVIVQLEQRAPVATTYIRKRSKKTPSLLVSQAQSQPKSPNLESQHSDENIKKDSHTIRETSLEVSLLGSGSQPGSIEQPAEPYHYFSSLNLSAEAPSQDDIPSPTTTILEVLIDLAAGAPNPSSSPKKVHSSGTDRVNVERAVTTPGTSTAQEDSDNITKTLTTTTHSEDVSFEILFTERNPRRQENQGDGDVEARPKAPSSSKDSTTVDEDRLKLHNMELTARVAMLEAEVSKLRHQVSMHEAHQCPTVPTPSLVSVGTQTDSTLCTDATKKGEHIPEAASIISQTSTPQFSLTSNKLEFDSILAWGYDGIWEFSGVEELNWNTLNALQVLNLYLTRCINTSSDLSAELAINRFYDLMEDNMPWFERLLKEVNRVAYPESSSTAEQRLAPRRLDLIRSSALTEEEVICWQRFLYNIIVRDLEVLGWESTDSSDFTFFLSNGSSLSINIKEILLLPSDFLHKNVKEAFKAIYGNEWEKEESEAVLSFVSTPHHANEAEAKIPTASLTSAVVVHEAEAEASNKDKGKRPMTEEDEEKLLKEKKETKERRRREEKEMAKLGKAQERKAAILLREQQIQLYAKQLDDLKVKIPAVYQIQEDEALALQLQEQFDKEEKEREKKKEEAKFRITDS</sequence>
<protein>
    <submittedName>
        <fullName evidence="1">Uncharacterized protein</fullName>
    </submittedName>
</protein>
<organism evidence="1 2">
    <name type="scientific">Smallanthus sonchifolius</name>
    <dbReference type="NCBI Taxonomy" id="185202"/>
    <lineage>
        <taxon>Eukaryota</taxon>
        <taxon>Viridiplantae</taxon>
        <taxon>Streptophyta</taxon>
        <taxon>Embryophyta</taxon>
        <taxon>Tracheophyta</taxon>
        <taxon>Spermatophyta</taxon>
        <taxon>Magnoliopsida</taxon>
        <taxon>eudicotyledons</taxon>
        <taxon>Gunneridae</taxon>
        <taxon>Pentapetalae</taxon>
        <taxon>asterids</taxon>
        <taxon>campanulids</taxon>
        <taxon>Asterales</taxon>
        <taxon>Asteraceae</taxon>
        <taxon>Asteroideae</taxon>
        <taxon>Heliantheae alliance</taxon>
        <taxon>Millerieae</taxon>
        <taxon>Smallanthus</taxon>
    </lineage>
</organism>
<keyword evidence="2" id="KW-1185">Reference proteome</keyword>
<name>A0ACB9JM20_9ASTR</name>
<comment type="caution">
    <text evidence="1">The sequence shown here is derived from an EMBL/GenBank/DDBJ whole genome shotgun (WGS) entry which is preliminary data.</text>
</comment>
<dbReference type="Proteomes" id="UP001056120">
    <property type="component" value="Linkage Group LG03"/>
</dbReference>
<accession>A0ACB9JM20</accession>
<evidence type="ECO:0000313" key="2">
    <source>
        <dbReference type="Proteomes" id="UP001056120"/>
    </source>
</evidence>
<gene>
    <name evidence="1" type="ORF">L1987_08959</name>
</gene>
<reference evidence="1 2" key="2">
    <citation type="journal article" date="2022" name="Mol. Ecol. Resour.">
        <title>The genomes of chicory, endive, great burdock and yacon provide insights into Asteraceae paleo-polyploidization history and plant inulin production.</title>
        <authorList>
            <person name="Fan W."/>
            <person name="Wang S."/>
            <person name="Wang H."/>
            <person name="Wang A."/>
            <person name="Jiang F."/>
            <person name="Liu H."/>
            <person name="Zhao H."/>
            <person name="Xu D."/>
            <person name="Zhang Y."/>
        </authorList>
    </citation>
    <scope>NUCLEOTIDE SEQUENCE [LARGE SCALE GENOMIC DNA]</scope>
    <source>
        <strain evidence="2">cv. Yunnan</strain>
        <tissue evidence="1">Leaves</tissue>
    </source>
</reference>
<reference evidence="2" key="1">
    <citation type="journal article" date="2022" name="Mol. Ecol. Resour.">
        <title>The genomes of chicory, endive, great burdock and yacon provide insights into Asteraceae palaeo-polyploidization history and plant inulin production.</title>
        <authorList>
            <person name="Fan W."/>
            <person name="Wang S."/>
            <person name="Wang H."/>
            <person name="Wang A."/>
            <person name="Jiang F."/>
            <person name="Liu H."/>
            <person name="Zhao H."/>
            <person name="Xu D."/>
            <person name="Zhang Y."/>
        </authorList>
    </citation>
    <scope>NUCLEOTIDE SEQUENCE [LARGE SCALE GENOMIC DNA]</scope>
    <source>
        <strain evidence="2">cv. Yunnan</strain>
    </source>
</reference>